<evidence type="ECO:0000313" key="2">
    <source>
        <dbReference type="EMBL" id="EKJ91805.1"/>
    </source>
</evidence>
<dbReference type="HOGENOM" id="CLU_985729_0_0_10"/>
<dbReference type="EMBL" id="AGXW01000002">
    <property type="protein sequence ID" value="EKJ91805.1"/>
    <property type="molecule type" value="Genomic_DNA"/>
</dbReference>
<dbReference type="OrthoDB" id="1007147at2"/>
<accession>K5CR19</accession>
<gene>
    <name evidence="2" type="ORF">HMPREF1057_00640</name>
</gene>
<feature type="compositionally biased region" description="Basic and acidic residues" evidence="1">
    <location>
        <begin position="263"/>
        <end position="282"/>
    </location>
</feature>
<protein>
    <submittedName>
        <fullName evidence="2">Uncharacterized protein</fullName>
    </submittedName>
</protein>
<dbReference type="AlphaFoldDB" id="K5CR19"/>
<dbReference type="RefSeq" id="WP_007759507.1">
    <property type="nucleotide sequence ID" value="NZ_AKBZ01000001.1"/>
</dbReference>
<organism evidence="2 3">
    <name type="scientific">Bacteroides finegoldii CL09T03C10</name>
    <dbReference type="NCBI Taxonomy" id="997888"/>
    <lineage>
        <taxon>Bacteria</taxon>
        <taxon>Pseudomonadati</taxon>
        <taxon>Bacteroidota</taxon>
        <taxon>Bacteroidia</taxon>
        <taxon>Bacteroidales</taxon>
        <taxon>Bacteroidaceae</taxon>
        <taxon>Bacteroides</taxon>
    </lineage>
</organism>
<feature type="region of interest" description="Disordered" evidence="1">
    <location>
        <begin position="258"/>
        <end position="282"/>
    </location>
</feature>
<evidence type="ECO:0000256" key="1">
    <source>
        <dbReference type="SAM" id="MobiDB-lite"/>
    </source>
</evidence>
<proteinExistence type="predicted"/>
<reference evidence="2 3" key="1">
    <citation type="submission" date="2012-02" db="EMBL/GenBank/DDBJ databases">
        <title>The Genome Sequence of Bacteroides finegoldii CL09T03C10.</title>
        <authorList>
            <consortium name="The Broad Institute Genome Sequencing Platform"/>
            <person name="Earl A."/>
            <person name="Ward D."/>
            <person name="Feldgarden M."/>
            <person name="Gevers D."/>
            <person name="Zitomersky N.L."/>
            <person name="Coyne M.J."/>
            <person name="Comstock L.E."/>
            <person name="Young S.K."/>
            <person name="Zeng Q."/>
            <person name="Gargeya S."/>
            <person name="Fitzgerald M."/>
            <person name="Haas B."/>
            <person name="Abouelleil A."/>
            <person name="Alvarado L."/>
            <person name="Arachchi H.M."/>
            <person name="Berlin A."/>
            <person name="Chapman S.B."/>
            <person name="Gearin G."/>
            <person name="Goldberg J."/>
            <person name="Griggs A."/>
            <person name="Gujja S."/>
            <person name="Hansen M."/>
            <person name="Heiman D."/>
            <person name="Howarth C."/>
            <person name="Larimer J."/>
            <person name="Lui A."/>
            <person name="MacDonald P.J.P."/>
            <person name="McCowen C."/>
            <person name="Montmayeur A."/>
            <person name="Murphy C."/>
            <person name="Neiman D."/>
            <person name="Pearson M."/>
            <person name="Priest M."/>
            <person name="Roberts A."/>
            <person name="Saif S."/>
            <person name="Shea T."/>
            <person name="Sisk P."/>
            <person name="Stolte C."/>
            <person name="Sykes S."/>
            <person name="Wortman J."/>
            <person name="Nusbaum C."/>
            <person name="Birren B."/>
        </authorList>
    </citation>
    <scope>NUCLEOTIDE SEQUENCE [LARGE SCALE GENOMIC DNA]</scope>
    <source>
        <strain evidence="2 3">CL09T03C10</strain>
    </source>
</reference>
<evidence type="ECO:0000313" key="3">
    <source>
        <dbReference type="Proteomes" id="UP000007995"/>
    </source>
</evidence>
<name>K5CR19_9BACE</name>
<sequence>MDKGFIKLPRSFFDNKIWQAARAFSECEAWIDLIQAARFEASPTTSRIGCYEVTWERGQYPASNRFLAKKWGRSEQWVKSFLGKLKREKMITTDNGQGVNVITLVNFEKYNGEVMENPLNNSLCNPPNELTNSNLQKIVTHLVTQQVTHLLKEQPTSNPNNKKEENIKETTPNGVAKKDAAKAATLTRKDFFYQSLVPYVGKYPKDMIRAFFDYWSELNKSETKMRYELEKTWELPKRLVTWANREKIPTKSTTDIGVVLKDNSPDKYDSPQEKKWEDRWNR</sequence>
<comment type="caution">
    <text evidence="2">The sequence shown here is derived from an EMBL/GenBank/DDBJ whole genome shotgun (WGS) entry which is preliminary data.</text>
</comment>
<feature type="region of interest" description="Disordered" evidence="1">
    <location>
        <begin position="151"/>
        <end position="176"/>
    </location>
</feature>
<dbReference type="Proteomes" id="UP000007995">
    <property type="component" value="Unassembled WGS sequence"/>
</dbReference>